<organism evidence="2 3">
    <name type="scientific">Veillonella tobetsuensis</name>
    <dbReference type="NCBI Taxonomy" id="1110546"/>
    <lineage>
        <taxon>Bacteria</taxon>
        <taxon>Bacillati</taxon>
        <taxon>Bacillota</taxon>
        <taxon>Negativicutes</taxon>
        <taxon>Veillonellales</taxon>
        <taxon>Veillonellaceae</taxon>
        <taxon>Veillonella</taxon>
    </lineage>
</organism>
<dbReference type="PANTHER" id="PTHR43801">
    <property type="entry name" value="NUCLEOTIDE-BINDING PROTEIN-RELATED"/>
    <property type="match status" value="1"/>
</dbReference>
<evidence type="ECO:0000256" key="1">
    <source>
        <dbReference type="SAM" id="Phobius"/>
    </source>
</evidence>
<keyword evidence="1" id="KW-0812">Transmembrane</keyword>
<gene>
    <name evidence="2" type="ORF">VTHSUH11_07225</name>
</gene>
<evidence type="ECO:0000313" key="2">
    <source>
        <dbReference type="EMBL" id="PQL24764.1"/>
    </source>
</evidence>
<name>A0A2S7ZNK4_9FIRM</name>
<dbReference type="InterPro" id="IPR002829">
    <property type="entry name" value="DUF116"/>
</dbReference>
<proteinExistence type="predicted"/>
<dbReference type="EMBL" id="PPDF01000012">
    <property type="protein sequence ID" value="PQL24764.1"/>
    <property type="molecule type" value="Genomic_DNA"/>
</dbReference>
<feature type="transmembrane region" description="Helical" evidence="1">
    <location>
        <begin position="100"/>
        <end position="118"/>
    </location>
</feature>
<keyword evidence="1" id="KW-0472">Membrane</keyword>
<sequence length="274" mass="30632">MVTKLKVVLHLMKCNESYKTYPLYLKLSALSCMAITLIMSFTMYIVWPGLEQISYTLALVSEIIGGIIILIVWFLWFLLAIASAGATYIHPILLRIANRFIYLLFPVSLGLGRVLIGIKKDELRQSMIDLINHLVGMKLYKVCPERILLLTPHCLQENTCIHKVTHDVYNCKQCGRCQVGGLLGIAKEYGCQFIVVTGGTLARMKVKEAKPKAIIAIACERDLASGMADVFPIPVIGVLNQRPNGPCCNTTVDINKVREAVELLIDKDTYERNC</sequence>
<accession>A0A2S7ZNK4</accession>
<dbReference type="GO" id="GO:0003677">
    <property type="term" value="F:DNA binding"/>
    <property type="evidence" value="ECO:0007669"/>
    <property type="project" value="UniProtKB-KW"/>
</dbReference>
<dbReference type="Pfam" id="PF01976">
    <property type="entry name" value="DUF116"/>
    <property type="match status" value="1"/>
</dbReference>
<comment type="caution">
    <text evidence="2">The sequence shown here is derived from an EMBL/GenBank/DDBJ whole genome shotgun (WGS) entry which is preliminary data.</text>
</comment>
<keyword evidence="1" id="KW-1133">Transmembrane helix</keyword>
<feature type="transmembrane region" description="Helical" evidence="1">
    <location>
        <begin position="53"/>
        <end position="79"/>
    </location>
</feature>
<feature type="transmembrane region" description="Helical" evidence="1">
    <location>
        <begin position="21"/>
        <end position="47"/>
    </location>
</feature>
<keyword evidence="2" id="KW-0238">DNA-binding</keyword>
<protein>
    <submittedName>
        <fullName evidence="2">DNA-binding protein</fullName>
    </submittedName>
</protein>
<dbReference type="AlphaFoldDB" id="A0A2S7ZNK4"/>
<reference evidence="2 3" key="1">
    <citation type="submission" date="2018-01" db="EMBL/GenBank/DDBJ databases">
        <title>Draft genome sequences of clinical isolates and type strains of oral Veillonella including Veillonella infantum sp., nov.</title>
        <authorList>
            <person name="Mashima I."/>
            <person name="Liao Y.-C."/>
            <person name="Sabharwal A."/>
            <person name="Haase E.M."/>
            <person name="Nakazawa F."/>
            <person name="Scannapieco F.A."/>
        </authorList>
    </citation>
    <scope>NUCLEOTIDE SEQUENCE [LARGE SCALE GENOMIC DNA]</scope>
    <source>
        <strain evidence="2 3">Y6</strain>
    </source>
</reference>
<dbReference type="PANTHER" id="PTHR43801:SF1">
    <property type="entry name" value="POLYPRENYL SYNTHETASE"/>
    <property type="match status" value="1"/>
</dbReference>
<evidence type="ECO:0000313" key="3">
    <source>
        <dbReference type="Proteomes" id="UP000238877"/>
    </source>
</evidence>
<dbReference type="Proteomes" id="UP000238877">
    <property type="component" value="Unassembled WGS sequence"/>
</dbReference>
<dbReference type="STRING" id="1110546.GCA_001078375_01003"/>
<dbReference type="RefSeq" id="WP_105093162.1">
    <property type="nucleotide sequence ID" value="NZ_BJCQ01000008.1"/>
</dbReference>